<dbReference type="InterPro" id="IPR011008">
    <property type="entry name" value="Dimeric_a/b-barrel"/>
</dbReference>
<dbReference type="SUPFAM" id="SSF54909">
    <property type="entry name" value="Dimeric alpha+beta barrel"/>
    <property type="match status" value="1"/>
</dbReference>
<evidence type="ECO:0000313" key="3">
    <source>
        <dbReference type="EMBL" id="OPH57510.1"/>
    </source>
</evidence>
<dbReference type="InterPro" id="IPR005545">
    <property type="entry name" value="YCII"/>
</dbReference>
<dbReference type="RefSeq" id="WP_079412780.1">
    <property type="nucleotide sequence ID" value="NZ_MBTG01000012.1"/>
</dbReference>
<name>A0A1V4HJS9_9BACL</name>
<organism evidence="3 4">
    <name type="scientific">Paenibacillus ferrarius</name>
    <dbReference type="NCBI Taxonomy" id="1469647"/>
    <lineage>
        <taxon>Bacteria</taxon>
        <taxon>Bacillati</taxon>
        <taxon>Bacillota</taxon>
        <taxon>Bacilli</taxon>
        <taxon>Bacillales</taxon>
        <taxon>Paenibacillaceae</taxon>
        <taxon>Paenibacillus</taxon>
    </lineage>
</organism>
<comment type="caution">
    <text evidence="3">The sequence shown here is derived from an EMBL/GenBank/DDBJ whole genome shotgun (WGS) entry which is preliminary data.</text>
</comment>
<reference evidence="4" key="1">
    <citation type="submission" date="2016-07" db="EMBL/GenBank/DDBJ databases">
        <authorList>
            <person name="Florea S."/>
            <person name="Webb J.S."/>
            <person name="Jaromczyk J."/>
            <person name="Schardl C.L."/>
        </authorList>
    </citation>
    <scope>NUCLEOTIDE SEQUENCE [LARGE SCALE GENOMIC DNA]</scope>
    <source>
        <strain evidence="4">CY1</strain>
    </source>
</reference>
<dbReference type="Pfam" id="PF03795">
    <property type="entry name" value="YCII"/>
    <property type="match status" value="1"/>
</dbReference>
<dbReference type="OrthoDB" id="8589613at2"/>
<sequence>MSDKQEFIYVIRLQPAYVDRSTWTDRENTIVEEHFQYLLQLKEAGELILAGRTETYDEKTFGIVILRVDNELEARLIMEQDPAVSSQLMISELYPYRIAVM</sequence>
<evidence type="ECO:0000256" key="1">
    <source>
        <dbReference type="ARBA" id="ARBA00007689"/>
    </source>
</evidence>
<proteinExistence type="inferred from homology"/>
<comment type="similarity">
    <text evidence="1">Belongs to the YciI family.</text>
</comment>
<evidence type="ECO:0000313" key="4">
    <source>
        <dbReference type="Proteomes" id="UP000190626"/>
    </source>
</evidence>
<evidence type="ECO:0000259" key="2">
    <source>
        <dbReference type="Pfam" id="PF03795"/>
    </source>
</evidence>
<feature type="domain" description="YCII-related" evidence="2">
    <location>
        <begin position="25"/>
        <end position="88"/>
    </location>
</feature>
<dbReference type="STRING" id="1469647.BC351_03005"/>
<keyword evidence="4" id="KW-1185">Reference proteome</keyword>
<dbReference type="AlphaFoldDB" id="A0A1V4HJS9"/>
<dbReference type="EMBL" id="MBTG01000012">
    <property type="protein sequence ID" value="OPH57510.1"/>
    <property type="molecule type" value="Genomic_DNA"/>
</dbReference>
<dbReference type="Proteomes" id="UP000190626">
    <property type="component" value="Unassembled WGS sequence"/>
</dbReference>
<protein>
    <recommendedName>
        <fullName evidence="2">YCII-related domain-containing protein</fullName>
    </recommendedName>
</protein>
<accession>A0A1V4HJS9</accession>
<gene>
    <name evidence="3" type="ORF">BC351_03005</name>
</gene>
<dbReference type="Gene3D" id="3.30.70.1060">
    <property type="entry name" value="Dimeric alpha+beta barrel"/>
    <property type="match status" value="1"/>
</dbReference>